<name>A0AA46QCF9_SERMA</name>
<dbReference type="Proteomes" id="UP000320710">
    <property type="component" value="Unassembled WGS sequence"/>
</dbReference>
<dbReference type="Pfam" id="PF10948">
    <property type="entry name" value="DUF2635"/>
    <property type="match status" value="1"/>
</dbReference>
<reference evidence="2 3" key="2">
    <citation type="submission" date="2019-07" db="EMBL/GenBank/DDBJ databases">
        <title>Investigation of anaerobic lignin degradation for improved lignocellulosic biofuels.</title>
        <authorList>
            <person name="Deangelis K.PhD."/>
        </authorList>
    </citation>
    <scope>NUCLEOTIDE SEQUENCE [LARGE SCALE GENOMIC DNA]</scope>
    <source>
        <strain evidence="2 3">106R</strain>
    </source>
</reference>
<reference evidence="2 3" key="1">
    <citation type="submission" date="2019-06" db="EMBL/GenBank/DDBJ databases">
        <authorList>
            <person name="Deangelis K."/>
            <person name="Huntemann M."/>
            <person name="Clum A."/>
            <person name="Pillay M."/>
            <person name="Palaniappan K."/>
            <person name="Varghese N."/>
            <person name="Mikhailova N."/>
            <person name="Stamatis D."/>
            <person name="Reddy T."/>
            <person name="Daum C."/>
            <person name="Shapiro N."/>
            <person name="Ivanova N."/>
            <person name="Kyrpides N."/>
            <person name="Woyke T."/>
        </authorList>
    </citation>
    <scope>NUCLEOTIDE SEQUENCE [LARGE SCALE GENOMIC DNA]</scope>
    <source>
        <strain evidence="2 3">106R</strain>
    </source>
</reference>
<feature type="region of interest" description="Disordered" evidence="1">
    <location>
        <begin position="41"/>
        <end position="64"/>
    </location>
</feature>
<dbReference type="EMBL" id="VFMJ01000001">
    <property type="protein sequence ID" value="TQI85648.1"/>
    <property type="molecule type" value="Genomic_DNA"/>
</dbReference>
<gene>
    <name evidence="2" type="ORF">FHU12_3217</name>
</gene>
<dbReference type="RefSeq" id="WP_141970466.1">
    <property type="nucleotide sequence ID" value="NZ_VFMJ01000001.1"/>
</dbReference>
<proteinExistence type="predicted"/>
<accession>A0AA46QCF9</accession>
<dbReference type="InterPro" id="IPR024400">
    <property type="entry name" value="DUF2635"/>
</dbReference>
<sequence>MFVKPVPGRIVRDPVKGTFLPESGEQVPDNIFWGRRLKDGDVQKFDPNASVKPVAGKKSQESDQ</sequence>
<dbReference type="AlphaFoldDB" id="A0AA46QCF9"/>
<comment type="caution">
    <text evidence="2">The sequence shown here is derived from an EMBL/GenBank/DDBJ whole genome shotgun (WGS) entry which is preliminary data.</text>
</comment>
<evidence type="ECO:0000313" key="3">
    <source>
        <dbReference type="Proteomes" id="UP000320710"/>
    </source>
</evidence>
<evidence type="ECO:0000256" key="1">
    <source>
        <dbReference type="SAM" id="MobiDB-lite"/>
    </source>
</evidence>
<evidence type="ECO:0000313" key="2">
    <source>
        <dbReference type="EMBL" id="TQI85648.1"/>
    </source>
</evidence>
<organism evidence="2 3">
    <name type="scientific">Serratia marcescens</name>
    <dbReference type="NCBI Taxonomy" id="615"/>
    <lineage>
        <taxon>Bacteria</taxon>
        <taxon>Pseudomonadati</taxon>
        <taxon>Pseudomonadota</taxon>
        <taxon>Gammaproteobacteria</taxon>
        <taxon>Enterobacterales</taxon>
        <taxon>Yersiniaceae</taxon>
        <taxon>Serratia</taxon>
    </lineage>
</organism>
<protein>
    <submittedName>
        <fullName evidence="2">Uncharacterized protein DUF2635</fullName>
    </submittedName>
</protein>